<dbReference type="InterPro" id="IPR003660">
    <property type="entry name" value="HAMP_dom"/>
</dbReference>
<dbReference type="EC" id="2.7.13.3" evidence="3"/>
<dbReference type="SUPFAM" id="SSF158472">
    <property type="entry name" value="HAMP domain-like"/>
    <property type="match status" value="1"/>
</dbReference>
<dbReference type="SUPFAM" id="SSF47384">
    <property type="entry name" value="Homodimeric domain of signal transducing histidine kinase"/>
    <property type="match status" value="1"/>
</dbReference>
<dbReference type="Pfam" id="PF00512">
    <property type="entry name" value="HisKA"/>
    <property type="match status" value="1"/>
</dbReference>
<keyword evidence="4" id="KW-1003">Cell membrane</keyword>
<feature type="transmembrane region" description="Helical" evidence="17">
    <location>
        <begin position="50"/>
        <end position="72"/>
    </location>
</feature>
<evidence type="ECO:0000256" key="5">
    <source>
        <dbReference type="ARBA" id="ARBA00022553"/>
    </source>
</evidence>
<evidence type="ECO:0000256" key="9">
    <source>
        <dbReference type="ARBA" id="ARBA00022777"/>
    </source>
</evidence>
<sequence>MRMRRPKNRGLWWYFVSLVFVIILSFLLLLSILAYLYISLGNDLVQHRNPFPPILTIILFSLILGTTITLTVGRKVLAPIADLIKAAKEVSKGNFEIHLDESHRVGEISDVAHHFNIMVQELRSIETLRNDFVVNVSHEFKTPLAAIEGYATLLQDDSLSKEEHDEYTGMIIDSARQLTTLSGNILKISKLENQELLTEQTEYRLDEQLRQALLLLEPAWGPKQLSLNLDLEELRYYGNEELMMQVWLNVLGNAVKFTPEGGEISVSLRPGPSWITAVISDTGIGMAPKVRKHIFEKFYQGDPARSAEGNGLGLPLVSRIISLSGGTVEVSSEPGVGSAFTIKLPGPVNVK</sequence>
<dbReference type="SMART" id="SM00388">
    <property type="entry name" value="HisKA"/>
    <property type="match status" value="1"/>
</dbReference>
<dbReference type="CDD" id="cd00075">
    <property type="entry name" value="HATPase"/>
    <property type="match status" value="1"/>
</dbReference>
<comment type="function">
    <text evidence="15">Member of the two-component regulatory system HssS/HssR involved in intracellular heme homeostasis and tempering of staphylococcal virulence. HssS functions as a heme sensor histidine kinase which is autophosphorylated at a histidine residue and transfers its phosphate group to an aspartate residue of HssR. HssR/HssS activates the expression of hrtAB, an efflux pump, in response to extracellular heme, hemin, hemoglobin or blood.</text>
</comment>
<evidence type="ECO:0000259" key="18">
    <source>
        <dbReference type="PROSITE" id="PS50109"/>
    </source>
</evidence>
<dbReference type="eggNOG" id="COG2205">
    <property type="taxonomic scope" value="Bacteria"/>
</dbReference>
<dbReference type="FunFam" id="1.10.287.130:FF:000001">
    <property type="entry name" value="Two-component sensor histidine kinase"/>
    <property type="match status" value="1"/>
</dbReference>
<feature type="domain" description="Histidine kinase" evidence="18">
    <location>
        <begin position="135"/>
        <end position="348"/>
    </location>
</feature>
<dbReference type="PANTHER" id="PTHR45528:SF11">
    <property type="entry name" value="HISTIDINE KINASE"/>
    <property type="match status" value="1"/>
</dbReference>
<keyword evidence="8" id="KW-0547">Nucleotide-binding</keyword>
<name>A0A089MFJ0_9BACL</name>
<dbReference type="PROSITE" id="PS50885">
    <property type="entry name" value="HAMP"/>
    <property type="match status" value="1"/>
</dbReference>
<evidence type="ECO:0000256" key="11">
    <source>
        <dbReference type="ARBA" id="ARBA00022989"/>
    </source>
</evidence>
<dbReference type="SMART" id="SM00304">
    <property type="entry name" value="HAMP"/>
    <property type="match status" value="1"/>
</dbReference>
<dbReference type="HOGENOM" id="CLU_000445_89_3_9"/>
<dbReference type="Pfam" id="PF00672">
    <property type="entry name" value="HAMP"/>
    <property type="match status" value="1"/>
</dbReference>
<dbReference type="EMBL" id="CP009287">
    <property type="protein sequence ID" value="AIQ71145.1"/>
    <property type="molecule type" value="Genomic_DNA"/>
</dbReference>
<dbReference type="InterPro" id="IPR036890">
    <property type="entry name" value="HATPase_C_sf"/>
</dbReference>
<dbReference type="PANTHER" id="PTHR45528">
    <property type="entry name" value="SENSOR HISTIDINE KINASE CPXA"/>
    <property type="match status" value="1"/>
</dbReference>
<keyword evidence="12" id="KW-0902">Two-component regulatory system</keyword>
<dbReference type="CDD" id="cd00082">
    <property type="entry name" value="HisKA"/>
    <property type="match status" value="1"/>
</dbReference>
<evidence type="ECO:0000256" key="14">
    <source>
        <dbReference type="ARBA" id="ARBA00023136"/>
    </source>
</evidence>
<dbReference type="PROSITE" id="PS50109">
    <property type="entry name" value="HIS_KIN"/>
    <property type="match status" value="1"/>
</dbReference>
<evidence type="ECO:0000256" key="4">
    <source>
        <dbReference type="ARBA" id="ARBA00022475"/>
    </source>
</evidence>
<keyword evidence="21" id="KW-1185">Reference proteome</keyword>
<evidence type="ECO:0000256" key="16">
    <source>
        <dbReference type="ARBA" id="ARBA00040841"/>
    </source>
</evidence>
<keyword evidence="7 17" id="KW-0812">Transmembrane</keyword>
<accession>A0A089MFJ0</accession>
<evidence type="ECO:0000313" key="20">
    <source>
        <dbReference type="EMBL" id="AIQ71145.1"/>
    </source>
</evidence>
<reference evidence="20 21" key="1">
    <citation type="submission" date="2014-08" db="EMBL/GenBank/DDBJ databases">
        <title>Comparative genomics of the Paenibacillus odorifer group.</title>
        <authorList>
            <person name="den Bakker H.C."/>
            <person name="Tsai Y.-C."/>
            <person name="Martin N."/>
            <person name="Korlach J."/>
            <person name="Wiedmann M."/>
        </authorList>
    </citation>
    <scope>NUCLEOTIDE SEQUENCE [LARGE SCALE GENOMIC DNA]</scope>
    <source>
        <strain evidence="20 21">DSM 15220</strain>
    </source>
</reference>
<dbReference type="AlphaFoldDB" id="A0A089MFJ0"/>
<evidence type="ECO:0000313" key="21">
    <source>
        <dbReference type="Proteomes" id="UP000029500"/>
    </source>
</evidence>
<dbReference type="Gene3D" id="1.10.287.130">
    <property type="match status" value="1"/>
</dbReference>
<evidence type="ECO:0000256" key="7">
    <source>
        <dbReference type="ARBA" id="ARBA00022692"/>
    </source>
</evidence>
<keyword evidence="6" id="KW-0808">Transferase</keyword>
<keyword evidence="10" id="KW-0067">ATP-binding</keyword>
<dbReference type="Gene3D" id="6.10.340.10">
    <property type="match status" value="1"/>
</dbReference>
<dbReference type="CDD" id="cd06225">
    <property type="entry name" value="HAMP"/>
    <property type="match status" value="1"/>
</dbReference>
<dbReference type="Proteomes" id="UP000029500">
    <property type="component" value="Chromosome"/>
</dbReference>
<evidence type="ECO:0000259" key="19">
    <source>
        <dbReference type="PROSITE" id="PS50885"/>
    </source>
</evidence>
<keyword evidence="5" id="KW-0597">Phosphoprotein</keyword>
<keyword evidence="9 20" id="KW-0418">Kinase</keyword>
<dbReference type="OrthoDB" id="9813151at2"/>
<evidence type="ECO:0000256" key="10">
    <source>
        <dbReference type="ARBA" id="ARBA00022840"/>
    </source>
</evidence>
<dbReference type="STRING" id="189425.PGRAT_28790"/>
<dbReference type="Gene3D" id="3.30.565.10">
    <property type="entry name" value="Histidine kinase-like ATPase, C-terminal domain"/>
    <property type="match status" value="1"/>
</dbReference>
<dbReference type="FunFam" id="3.30.565.10:FF:000006">
    <property type="entry name" value="Sensor histidine kinase WalK"/>
    <property type="match status" value="1"/>
</dbReference>
<evidence type="ECO:0000256" key="3">
    <source>
        <dbReference type="ARBA" id="ARBA00012438"/>
    </source>
</evidence>
<dbReference type="InterPro" id="IPR036097">
    <property type="entry name" value="HisK_dim/P_sf"/>
</dbReference>
<dbReference type="KEGG" id="pgm:PGRAT_28790"/>
<dbReference type="InterPro" id="IPR005467">
    <property type="entry name" value="His_kinase_dom"/>
</dbReference>
<keyword evidence="13" id="KW-0843">Virulence</keyword>
<feature type="domain" description="HAMP" evidence="19">
    <location>
        <begin position="74"/>
        <end position="127"/>
    </location>
</feature>
<dbReference type="SMART" id="SM00387">
    <property type="entry name" value="HATPase_c"/>
    <property type="match status" value="1"/>
</dbReference>
<keyword evidence="14 17" id="KW-0472">Membrane</keyword>
<evidence type="ECO:0000256" key="13">
    <source>
        <dbReference type="ARBA" id="ARBA00023026"/>
    </source>
</evidence>
<comment type="catalytic activity">
    <reaction evidence="1">
        <text>ATP + protein L-histidine = ADP + protein N-phospho-L-histidine.</text>
        <dbReference type="EC" id="2.7.13.3"/>
    </reaction>
</comment>
<feature type="transmembrane region" description="Helical" evidence="17">
    <location>
        <begin position="12"/>
        <end position="38"/>
    </location>
</feature>
<evidence type="ECO:0000256" key="17">
    <source>
        <dbReference type="SAM" id="Phobius"/>
    </source>
</evidence>
<dbReference type="GO" id="GO:0005886">
    <property type="term" value="C:plasma membrane"/>
    <property type="evidence" value="ECO:0007669"/>
    <property type="project" value="UniProtKB-SubCell"/>
</dbReference>
<evidence type="ECO:0000256" key="15">
    <source>
        <dbReference type="ARBA" id="ARBA00037219"/>
    </source>
</evidence>
<evidence type="ECO:0000256" key="1">
    <source>
        <dbReference type="ARBA" id="ARBA00000085"/>
    </source>
</evidence>
<dbReference type="InterPro" id="IPR004358">
    <property type="entry name" value="Sig_transdc_His_kin-like_C"/>
</dbReference>
<dbReference type="InterPro" id="IPR003594">
    <property type="entry name" value="HATPase_dom"/>
</dbReference>
<gene>
    <name evidence="20" type="ORF">PGRAT_28790</name>
</gene>
<organism evidence="20 21">
    <name type="scientific">Paenibacillus graminis</name>
    <dbReference type="NCBI Taxonomy" id="189425"/>
    <lineage>
        <taxon>Bacteria</taxon>
        <taxon>Bacillati</taxon>
        <taxon>Bacillota</taxon>
        <taxon>Bacilli</taxon>
        <taxon>Bacillales</taxon>
        <taxon>Paenibacillaceae</taxon>
        <taxon>Paenibacillus</taxon>
    </lineage>
</organism>
<evidence type="ECO:0000256" key="6">
    <source>
        <dbReference type="ARBA" id="ARBA00022679"/>
    </source>
</evidence>
<dbReference type="PRINTS" id="PR00344">
    <property type="entry name" value="BCTRLSENSOR"/>
</dbReference>
<proteinExistence type="predicted"/>
<dbReference type="GO" id="GO:0005524">
    <property type="term" value="F:ATP binding"/>
    <property type="evidence" value="ECO:0007669"/>
    <property type="project" value="UniProtKB-KW"/>
</dbReference>
<evidence type="ECO:0000256" key="2">
    <source>
        <dbReference type="ARBA" id="ARBA00004651"/>
    </source>
</evidence>
<comment type="subcellular location">
    <subcellularLocation>
        <location evidence="2">Cell membrane</location>
        <topology evidence="2">Multi-pass membrane protein</topology>
    </subcellularLocation>
</comment>
<dbReference type="InterPro" id="IPR050398">
    <property type="entry name" value="HssS/ArlS-like"/>
</dbReference>
<dbReference type="InterPro" id="IPR003661">
    <property type="entry name" value="HisK_dim/P_dom"/>
</dbReference>
<evidence type="ECO:0000256" key="12">
    <source>
        <dbReference type="ARBA" id="ARBA00023012"/>
    </source>
</evidence>
<protein>
    <recommendedName>
        <fullName evidence="16">Heme sensor protein HssS</fullName>
        <ecNumber evidence="3">2.7.13.3</ecNumber>
    </recommendedName>
</protein>
<dbReference type="Pfam" id="PF02518">
    <property type="entry name" value="HATPase_c"/>
    <property type="match status" value="1"/>
</dbReference>
<dbReference type="GO" id="GO:0000155">
    <property type="term" value="F:phosphorelay sensor kinase activity"/>
    <property type="evidence" value="ECO:0007669"/>
    <property type="project" value="InterPro"/>
</dbReference>
<evidence type="ECO:0000256" key="8">
    <source>
        <dbReference type="ARBA" id="ARBA00022741"/>
    </source>
</evidence>
<dbReference type="SUPFAM" id="SSF55874">
    <property type="entry name" value="ATPase domain of HSP90 chaperone/DNA topoisomerase II/histidine kinase"/>
    <property type="match status" value="1"/>
</dbReference>
<keyword evidence="11 17" id="KW-1133">Transmembrane helix</keyword>